<dbReference type="SUPFAM" id="SSF74650">
    <property type="entry name" value="Galactose mutarotase-like"/>
    <property type="match status" value="1"/>
</dbReference>
<dbReference type="InterPro" id="IPR028995">
    <property type="entry name" value="Glyco_hydro_57/38_cen_sf"/>
</dbReference>
<evidence type="ECO:0000256" key="1">
    <source>
        <dbReference type="ARBA" id="ARBA00000365"/>
    </source>
</evidence>
<dbReference type="Gene3D" id="2.60.40.1180">
    <property type="entry name" value="Golgi alpha-mannosidase II"/>
    <property type="match status" value="1"/>
</dbReference>
<evidence type="ECO:0000256" key="10">
    <source>
        <dbReference type="RuleBase" id="RU361199"/>
    </source>
</evidence>
<dbReference type="PANTHER" id="PTHR11607:SF3">
    <property type="entry name" value="LYSOSOMAL ALPHA-MANNOSIDASE"/>
    <property type="match status" value="1"/>
</dbReference>
<dbReference type="InterPro" id="IPR037094">
    <property type="entry name" value="Glyco_hydro_38_cen_sf"/>
</dbReference>
<dbReference type="SUPFAM" id="SSF88688">
    <property type="entry name" value="Families 57/38 glycoside transferase middle domain"/>
    <property type="match status" value="1"/>
</dbReference>
<evidence type="ECO:0000256" key="5">
    <source>
        <dbReference type="ARBA" id="ARBA00022801"/>
    </source>
</evidence>
<dbReference type="InterPro" id="IPR000602">
    <property type="entry name" value="Glyco_hydro_38_N"/>
</dbReference>
<dbReference type="GO" id="GO:0030246">
    <property type="term" value="F:carbohydrate binding"/>
    <property type="evidence" value="ECO:0007669"/>
    <property type="project" value="InterPro"/>
</dbReference>
<sequence>HDFIRIKLCTKYFINNFNSTENFHSDKMIFVLFSILIISIGVKSANLGRNIETSSETLGCLNCYSTDEDKINVHLVPHSHDDVGWLKTVDQYFYGLKPDIHRASVQNIINSVVEALLENSNRRFVQVETAFFWKWWTTQNDDMKLKFKYLVDNGQIEMVNGAWSMNDEACTNYQSTIDQFTWGLRTINDTIGLCGIPRIGWQIDPFGHSREQASIFAQLGYDGVFFSRLDHADREKRNSEGNLNFAWQGSANLDDSVIFGGIFPFDGYSAPPGFCWDYKCNDDPVYADTESPEYNIDKLVANFVNITKTYAQYYPSNHILIAMGEDFYYEAAHKNFINMDRFIKAFQGNPEIHVLYSTPSCYIKAVNDVKPELKLKTDDFFPYSDKKHSFWTGYFTSRPNSKRFERVGHNILQATKQLVALNGLDGSDYNNNVKSLEKLRDIMGIMQHHDAITGTERQLVTNDYVKQLTRAIEEAEAPIGNIIGELLKLNQNETLDLNLNISSCLLTNVSICSISQSSENFLVVAYNPLAWTITHYIRLPVPNATYKVEGPDGEENYDIVSPISYFKTNMSKQSSESEIVFPAKDIPPLGIKMFYVSKTGDASKHEIYPALSEDDNFFFGDEDVGFQIDNETNLLKSVTMNGISVDITQNFYYYKSETGQFDESNAASGAYIFRPTKLSPDPLVGKVINAGIIRTTNIEEFHQKWSDNKVNVSQIIRVYKSEKYIEFDWLVGGINVLDERGREVISKYTAPEFENYNIFYTDSNGREMIRRELNIRSDYTYNATEDPVASNYYPVTSRILIKDENRDVEIALLTDRSQGGSSMENGQIELMIHRRIMHDDHKGLVESLNEMEFGSGVYVRGSHYLIIGSAAKSNPDGKTSAAQQRILAQKKLVQPWIGVGNVDSVSLDTIKQKLKLSYTALSKSLPENINILTYEPWKNDTYLLRFEHILEQQDDSVLSNVTTVEVNNLFNKFKIKEMTETTLGANELLEDYKQRSKYVWNTVGEKMHVIFPVNDSSEGKISLTPMQIRTFVVKVAMSSNLSHKASSILVSVTLSLSLILLYLLK</sequence>
<comment type="similarity">
    <text evidence="2 10">Belongs to the glycosyl hydrolase 38 family.</text>
</comment>
<keyword evidence="11" id="KW-1133">Transmembrane helix</keyword>
<keyword evidence="11" id="KW-0472">Membrane</keyword>
<evidence type="ECO:0000256" key="3">
    <source>
        <dbReference type="ARBA" id="ARBA00012752"/>
    </source>
</evidence>
<dbReference type="Gene3D" id="3.20.110.10">
    <property type="entry name" value="Glycoside hydrolase 38, N terminal domain"/>
    <property type="match status" value="1"/>
</dbReference>
<feature type="non-terminal residue" evidence="13">
    <location>
        <position position="1"/>
    </location>
</feature>
<dbReference type="FunFam" id="1.20.1270.50:FF:000003">
    <property type="entry name" value="Alpha-mannosidase"/>
    <property type="match status" value="1"/>
</dbReference>
<dbReference type="SMART" id="SM00872">
    <property type="entry name" value="Alpha-mann_mid"/>
    <property type="match status" value="1"/>
</dbReference>
<dbReference type="CDD" id="cd10810">
    <property type="entry name" value="GH38N_AMII_LAM_like"/>
    <property type="match status" value="1"/>
</dbReference>
<feature type="domain" description="Glycoside hydrolase family 38 central" evidence="12">
    <location>
        <begin position="389"/>
        <end position="468"/>
    </location>
</feature>
<feature type="transmembrane region" description="Helical" evidence="11">
    <location>
        <begin position="1045"/>
        <end position="1064"/>
    </location>
</feature>
<evidence type="ECO:0000256" key="6">
    <source>
        <dbReference type="ARBA" id="ARBA00022833"/>
    </source>
</evidence>
<keyword evidence="9 10" id="KW-0326">Glycosidase</keyword>
<dbReference type="GO" id="GO:0004559">
    <property type="term" value="F:alpha-mannosidase activity"/>
    <property type="evidence" value="ECO:0007669"/>
    <property type="project" value="UniProtKB-EC"/>
</dbReference>
<dbReference type="GO" id="GO:0006013">
    <property type="term" value="P:mannose metabolic process"/>
    <property type="evidence" value="ECO:0007669"/>
    <property type="project" value="InterPro"/>
</dbReference>
<dbReference type="Pfam" id="PF07748">
    <property type="entry name" value="Glyco_hydro_38C"/>
    <property type="match status" value="1"/>
</dbReference>
<dbReference type="GO" id="GO:0005764">
    <property type="term" value="C:lysosome"/>
    <property type="evidence" value="ECO:0007669"/>
    <property type="project" value="TreeGrafter"/>
</dbReference>
<dbReference type="Gene3D" id="2.70.98.30">
    <property type="entry name" value="Golgi alpha-mannosidase II, domain 4"/>
    <property type="match status" value="1"/>
</dbReference>
<reference evidence="13" key="1">
    <citation type="submission" date="2013-07" db="EMBL/GenBank/DDBJ databases">
        <title>Midgut Transcriptome Profiling of Anoplphora glabripennis, a Lignocellulose Degrading, Wood-Boring Cerambycid.</title>
        <authorList>
            <person name="Scully E.D."/>
            <person name="Hoover K."/>
            <person name="Carlson J.E."/>
            <person name="Tien M."/>
            <person name="Geib S.M."/>
        </authorList>
    </citation>
    <scope>NUCLEOTIDE SEQUENCE</scope>
</reference>
<evidence type="ECO:0000256" key="2">
    <source>
        <dbReference type="ARBA" id="ARBA00009792"/>
    </source>
</evidence>
<dbReference type="Gene3D" id="2.60.40.1360">
    <property type="match status" value="1"/>
</dbReference>
<evidence type="ECO:0000256" key="8">
    <source>
        <dbReference type="ARBA" id="ARBA00023180"/>
    </source>
</evidence>
<proteinExistence type="inferred from homology"/>
<keyword evidence="6 10" id="KW-0862">Zinc</keyword>
<dbReference type="InterPro" id="IPR050843">
    <property type="entry name" value="Glycosyl_Hydrlase_38"/>
</dbReference>
<dbReference type="FunFam" id="1.20.1270.50:FF:000002">
    <property type="entry name" value="Alpha-mannosidase"/>
    <property type="match status" value="1"/>
</dbReference>
<dbReference type="Pfam" id="PF09261">
    <property type="entry name" value="Alpha-mann_mid"/>
    <property type="match status" value="1"/>
</dbReference>
<dbReference type="Gene3D" id="1.20.1270.50">
    <property type="entry name" value="Glycoside hydrolase family 38, central domain"/>
    <property type="match status" value="2"/>
</dbReference>
<keyword evidence="11" id="KW-0812">Transmembrane</keyword>
<evidence type="ECO:0000313" key="13">
    <source>
        <dbReference type="EMBL" id="JAB63654.1"/>
    </source>
</evidence>
<gene>
    <name evidence="13" type="primary">MA2B1</name>
</gene>
<evidence type="ECO:0000256" key="4">
    <source>
        <dbReference type="ARBA" id="ARBA00022723"/>
    </source>
</evidence>
<dbReference type="InterPro" id="IPR011330">
    <property type="entry name" value="Glyco_hydro/deAcase_b/a-brl"/>
</dbReference>
<accession>V5GHY5</accession>
<evidence type="ECO:0000259" key="12">
    <source>
        <dbReference type="SMART" id="SM00872"/>
    </source>
</evidence>
<keyword evidence="7" id="KW-1015">Disulfide bond</keyword>
<dbReference type="Pfam" id="PF17677">
    <property type="entry name" value="Glyco_hydro38C2"/>
    <property type="match status" value="1"/>
</dbReference>
<dbReference type="FunFam" id="2.60.40.1180:FF:000018">
    <property type="entry name" value="Alpha-mannosidase"/>
    <property type="match status" value="1"/>
</dbReference>
<dbReference type="PANTHER" id="PTHR11607">
    <property type="entry name" value="ALPHA-MANNOSIDASE"/>
    <property type="match status" value="1"/>
</dbReference>
<dbReference type="AlphaFoldDB" id="V5GHY5"/>
<evidence type="ECO:0000256" key="7">
    <source>
        <dbReference type="ARBA" id="ARBA00023157"/>
    </source>
</evidence>
<evidence type="ECO:0000256" key="11">
    <source>
        <dbReference type="SAM" id="Phobius"/>
    </source>
</evidence>
<comment type="cofactor">
    <cofactor evidence="10">
        <name>Zn(2+)</name>
        <dbReference type="ChEBI" id="CHEBI:29105"/>
    </cofactor>
    <text evidence="10">Binds 1 zinc ion per subunit.</text>
</comment>
<dbReference type="FunFam" id="3.20.110.10:FF:000001">
    <property type="entry name" value="Alpha-mannosidase"/>
    <property type="match status" value="1"/>
</dbReference>
<comment type="catalytic activity">
    <reaction evidence="1">
        <text>Hydrolysis of terminal, non-reducing alpha-D-mannose residues in alpha-D-mannosides.</text>
        <dbReference type="EC" id="3.2.1.24"/>
    </reaction>
</comment>
<keyword evidence="4 10" id="KW-0479">Metal-binding</keyword>
<dbReference type="GO" id="GO:0046872">
    <property type="term" value="F:metal ion binding"/>
    <property type="evidence" value="ECO:0007669"/>
    <property type="project" value="UniProtKB-KW"/>
</dbReference>
<protein>
    <recommendedName>
        <fullName evidence="3 10">Alpha-mannosidase</fullName>
        <ecNumber evidence="10">3.2.1.-</ecNumber>
    </recommendedName>
</protein>
<organism evidence="13">
    <name type="scientific">Anoplophora glabripennis</name>
    <name type="common">Asian longhorn beetle</name>
    <name type="synonym">Anoplophora nobilis</name>
    <dbReference type="NCBI Taxonomy" id="217634"/>
    <lineage>
        <taxon>Eukaryota</taxon>
        <taxon>Metazoa</taxon>
        <taxon>Ecdysozoa</taxon>
        <taxon>Arthropoda</taxon>
        <taxon>Hexapoda</taxon>
        <taxon>Insecta</taxon>
        <taxon>Pterygota</taxon>
        <taxon>Neoptera</taxon>
        <taxon>Endopterygota</taxon>
        <taxon>Coleoptera</taxon>
        <taxon>Polyphaga</taxon>
        <taxon>Cucujiformia</taxon>
        <taxon>Chrysomeloidea</taxon>
        <taxon>Cerambycidae</taxon>
        <taxon>Lamiinae</taxon>
        <taxon>Lamiini</taxon>
        <taxon>Anoplophora</taxon>
    </lineage>
</organism>
<dbReference type="Pfam" id="PF01074">
    <property type="entry name" value="Glyco_hydro_38N"/>
    <property type="match status" value="1"/>
</dbReference>
<dbReference type="SUPFAM" id="SSF88713">
    <property type="entry name" value="Glycoside hydrolase/deacetylase"/>
    <property type="match status" value="1"/>
</dbReference>
<dbReference type="InterPro" id="IPR041147">
    <property type="entry name" value="GH38_C"/>
</dbReference>
<name>V5GHY5_ANOGL</name>
<keyword evidence="5 10" id="KW-0378">Hydrolase</keyword>
<evidence type="ECO:0000256" key="9">
    <source>
        <dbReference type="ARBA" id="ARBA00023295"/>
    </source>
</evidence>
<dbReference type="InterPro" id="IPR011682">
    <property type="entry name" value="Glyco_hydro_38_C"/>
</dbReference>
<dbReference type="InterPro" id="IPR011013">
    <property type="entry name" value="Gal_mutarotase_sf_dom"/>
</dbReference>
<dbReference type="InterPro" id="IPR013780">
    <property type="entry name" value="Glyco_hydro_b"/>
</dbReference>
<dbReference type="InterPro" id="IPR015341">
    <property type="entry name" value="Glyco_hydro_38_cen"/>
</dbReference>
<keyword evidence="8" id="KW-0325">Glycoprotein</keyword>
<dbReference type="FunFam" id="2.70.98.30:FF:000003">
    <property type="entry name" value="Alpha-mannosidase"/>
    <property type="match status" value="1"/>
</dbReference>
<dbReference type="EMBL" id="GALX01004812">
    <property type="protein sequence ID" value="JAB63654.1"/>
    <property type="molecule type" value="Transcribed_RNA"/>
</dbReference>
<dbReference type="InterPro" id="IPR027291">
    <property type="entry name" value="Glyco_hydro_38_N_sf"/>
</dbReference>
<dbReference type="EC" id="3.2.1.-" evidence="10"/>